<protein>
    <submittedName>
        <fullName evidence="1">Uncharacterized protein</fullName>
    </submittedName>
</protein>
<reference evidence="2" key="1">
    <citation type="submission" date="2016-05" db="EMBL/GenBank/DDBJ databases">
        <title>Comparative genomics of biotechnologically important yeasts.</title>
        <authorList>
            <consortium name="DOE Joint Genome Institute"/>
            <person name="Riley R."/>
            <person name="Haridas S."/>
            <person name="Wolfe K.H."/>
            <person name="Lopes M.R."/>
            <person name="Hittinger C.T."/>
            <person name="Goker M."/>
            <person name="Salamov A."/>
            <person name="Wisecaver J."/>
            <person name="Long T.M."/>
            <person name="Aerts A.L."/>
            <person name="Barry K."/>
            <person name="Choi C."/>
            <person name="Clum A."/>
            <person name="Coughlan A.Y."/>
            <person name="Deshpande S."/>
            <person name="Douglass A.P."/>
            <person name="Hanson S.J."/>
            <person name="Klenk H.-P."/>
            <person name="Labutti K."/>
            <person name="Lapidus A."/>
            <person name="Lindquist E."/>
            <person name="Lipzen A."/>
            <person name="Meier-Kolthoff J.P."/>
            <person name="Ohm R.A."/>
            <person name="Otillar R.P."/>
            <person name="Pangilinan J."/>
            <person name="Peng Y."/>
            <person name="Rokas A."/>
            <person name="Rosa C.A."/>
            <person name="Scheuner C."/>
            <person name="Sibirny A.A."/>
            <person name="Slot J.C."/>
            <person name="Stielow J.B."/>
            <person name="Sun H."/>
            <person name="Kurtzman C.P."/>
            <person name="Blackwell M."/>
            <person name="Grigoriev I.V."/>
            <person name="Jeffries T.W."/>
        </authorList>
    </citation>
    <scope>NUCLEOTIDE SEQUENCE [LARGE SCALE GENOMIC DNA]</scope>
    <source>
        <strain evidence="2">DSM 1968</strain>
    </source>
</reference>
<dbReference type="AlphaFoldDB" id="A0A1D2VCS0"/>
<evidence type="ECO:0000313" key="2">
    <source>
        <dbReference type="Proteomes" id="UP000095038"/>
    </source>
</evidence>
<dbReference type="Proteomes" id="UP000095038">
    <property type="component" value="Unassembled WGS sequence"/>
</dbReference>
<dbReference type="GeneID" id="30968324"/>
<organism evidence="1 2">
    <name type="scientific">Ascoidea rubescens DSM 1968</name>
    <dbReference type="NCBI Taxonomy" id="1344418"/>
    <lineage>
        <taxon>Eukaryota</taxon>
        <taxon>Fungi</taxon>
        <taxon>Dikarya</taxon>
        <taxon>Ascomycota</taxon>
        <taxon>Saccharomycotina</taxon>
        <taxon>Saccharomycetes</taxon>
        <taxon>Ascoideaceae</taxon>
        <taxon>Ascoidea</taxon>
    </lineage>
</organism>
<proteinExistence type="predicted"/>
<gene>
    <name evidence="1" type="ORF">ASCRUDRAFT_82068</name>
</gene>
<dbReference type="EMBL" id="KV454486">
    <property type="protein sequence ID" value="ODV59399.1"/>
    <property type="molecule type" value="Genomic_DNA"/>
</dbReference>
<dbReference type="InParanoid" id="A0A1D2VCS0"/>
<name>A0A1D2VCS0_9ASCO</name>
<evidence type="ECO:0000313" key="1">
    <source>
        <dbReference type="EMBL" id="ODV59399.1"/>
    </source>
</evidence>
<accession>A0A1D2VCS0</accession>
<keyword evidence="2" id="KW-1185">Reference proteome</keyword>
<dbReference type="RefSeq" id="XP_020045706.1">
    <property type="nucleotide sequence ID" value="XM_020194688.1"/>
</dbReference>
<sequence>MIFNYHGNNSKVQASRMIVQDLFPKDKASDKIFVEFDWSSQICVQDSSNIDNKMK</sequence>